<keyword evidence="3" id="KW-1185">Reference proteome</keyword>
<feature type="coiled-coil region" evidence="1">
    <location>
        <begin position="361"/>
        <end position="395"/>
    </location>
</feature>
<keyword evidence="1" id="KW-0175">Coiled coil</keyword>
<dbReference type="Gene3D" id="3.30.360.10">
    <property type="entry name" value="Dihydrodipicolinate Reductase, domain 2"/>
    <property type="match status" value="1"/>
</dbReference>
<feature type="coiled-coil region" evidence="1">
    <location>
        <begin position="234"/>
        <end position="314"/>
    </location>
</feature>
<evidence type="ECO:0000256" key="1">
    <source>
        <dbReference type="SAM" id="Coils"/>
    </source>
</evidence>
<reference evidence="3" key="1">
    <citation type="submission" date="2015-01" db="EMBL/GenBank/DDBJ databases">
        <authorList>
            <person name="Aksoy S."/>
            <person name="Warren W."/>
            <person name="Wilson R.K."/>
        </authorList>
    </citation>
    <scope>NUCLEOTIDE SEQUENCE [LARGE SCALE GENOMIC DNA]</scope>
    <source>
        <strain evidence="3">IAEA</strain>
    </source>
</reference>
<sequence>MTGCGRSSKGKMVEQGSFLVFSALSLLTPFNIMLSATPCTDHTSDASNQAGRGDLTRCPSCDRDASNKERTKKFFNGVHKFKKADGSTKPILLLCVYPHLLQAIKRKLRDDKTAEEFQYQLSQNEIFDGQQLAEVLKSYCYALEELKRMNNEIEERHIEEMNLIAFQIRDLKKEHKKRLNHLATQYSERVLIEYQKFFKLRESKLELRENYEAKLKKSAGKLQDTVEGLELDYKKQLDERKGLIRDLMKEMEDKVEGENDQYEKCLTTERKETQLWRGRTGVLQKKYDTLTKEVDNLLEEVEVLKEDLQKDISDRDYVTNSKEKRIQELLHKNQDLDKYKQVLNHKISEPKAQMEPREFQINDKRKHILEMEHELAGLNQNNAQLELELKELKDKYISNVADLKLERHRARAACECIQNMCTEIYHVANHINSPNQLKVAVKNLLQRHTSDELKRFISLNANVRDEFQRQRGQIERVLEIYKYRSDDRDGKRKSEKIFKENVLLLEEVDKLRENNQSKKCKQHVVRMHSVVKCYSKSTPGINGIRQISAPNFCNFQMELINGTLITTSTQSHTVPAKIHSQEVLMCGSLGHLSKGEATQMEEAVYVDVQDLHFATSETLLPRLYIKGLCKMVCALKESFASKESNWIKKPVQAAANFEDGLYVQAVPKAMRKSGETKS</sequence>
<evidence type="ECO:0000313" key="3">
    <source>
        <dbReference type="Proteomes" id="UP000092460"/>
    </source>
</evidence>
<dbReference type="EnsemblMetazoa" id="GPPI045700-RA">
    <property type="protein sequence ID" value="GPPI045700-PA"/>
    <property type="gene ID" value="GPPI045700"/>
</dbReference>
<organism evidence="2 3">
    <name type="scientific">Glossina palpalis gambiensis</name>
    <dbReference type="NCBI Taxonomy" id="67801"/>
    <lineage>
        <taxon>Eukaryota</taxon>
        <taxon>Metazoa</taxon>
        <taxon>Ecdysozoa</taxon>
        <taxon>Arthropoda</taxon>
        <taxon>Hexapoda</taxon>
        <taxon>Insecta</taxon>
        <taxon>Pterygota</taxon>
        <taxon>Neoptera</taxon>
        <taxon>Endopterygota</taxon>
        <taxon>Diptera</taxon>
        <taxon>Brachycera</taxon>
        <taxon>Muscomorpha</taxon>
        <taxon>Hippoboscoidea</taxon>
        <taxon>Glossinidae</taxon>
        <taxon>Glossina</taxon>
    </lineage>
</organism>
<name>A0A1B0C076_9MUSC</name>
<reference evidence="2" key="2">
    <citation type="submission" date="2020-05" db="UniProtKB">
        <authorList>
            <consortium name="EnsemblMetazoa"/>
        </authorList>
    </citation>
    <scope>IDENTIFICATION</scope>
    <source>
        <strain evidence="2">IAEA</strain>
    </source>
</reference>
<dbReference type="PANTHER" id="PTHR32215">
    <property type="entry name" value="CILIA- AND FLAGELLA-ASSOCIATED PROTEIN 57"/>
    <property type="match status" value="1"/>
</dbReference>
<proteinExistence type="predicted"/>
<protein>
    <submittedName>
        <fullName evidence="2">Uncharacterized protein</fullName>
    </submittedName>
</protein>
<evidence type="ECO:0000313" key="2">
    <source>
        <dbReference type="EnsemblMetazoa" id="GPPI045700-PA"/>
    </source>
</evidence>
<accession>A0A1B0C076</accession>
<dbReference type="STRING" id="67801.A0A1B0C076"/>
<feature type="coiled-coil region" evidence="1">
    <location>
        <begin position="136"/>
        <end position="163"/>
    </location>
</feature>
<dbReference type="Proteomes" id="UP000092460">
    <property type="component" value="Unassembled WGS sequence"/>
</dbReference>
<dbReference type="VEuPathDB" id="VectorBase:GPPI045700"/>
<dbReference type="InterPro" id="IPR052993">
    <property type="entry name" value="CFA-57"/>
</dbReference>
<dbReference type="PANTHER" id="PTHR32215:SF0">
    <property type="entry name" value="CILIA- AND FLAGELLA-ASSOCIATED PROTEIN 57"/>
    <property type="match status" value="1"/>
</dbReference>
<dbReference type="AlphaFoldDB" id="A0A1B0C076"/>
<dbReference type="EMBL" id="JXJN01023488">
    <property type="status" value="NOT_ANNOTATED_CDS"/>
    <property type="molecule type" value="Genomic_DNA"/>
</dbReference>